<feature type="compositionally biased region" description="Acidic residues" evidence="1">
    <location>
        <begin position="16"/>
        <end position="35"/>
    </location>
</feature>
<accession>A0A4Y2F9W3</accession>
<organism evidence="3 4">
    <name type="scientific">Araneus ventricosus</name>
    <name type="common">Orbweaver spider</name>
    <name type="synonym">Epeira ventricosa</name>
    <dbReference type="NCBI Taxonomy" id="182803"/>
    <lineage>
        <taxon>Eukaryota</taxon>
        <taxon>Metazoa</taxon>
        <taxon>Ecdysozoa</taxon>
        <taxon>Arthropoda</taxon>
        <taxon>Chelicerata</taxon>
        <taxon>Arachnida</taxon>
        <taxon>Araneae</taxon>
        <taxon>Araneomorphae</taxon>
        <taxon>Entelegynae</taxon>
        <taxon>Araneoidea</taxon>
        <taxon>Araneidae</taxon>
        <taxon>Araneus</taxon>
    </lineage>
</organism>
<proteinExistence type="predicted"/>
<gene>
    <name evidence="3" type="ORF">AVEN_234785_1</name>
</gene>
<sequence>MEQQRLRNLLASVSSDSEDDEAAGTDDNFLDDDEHFEERSDHNSESEQEVDEILEQYSDAKLKSHSLYYLGKDKITKWYKKKVKTSICTRSSNIVIHLPGAKGSAKSSKTPINFFKLLISDDIIEDVVKSTNIYINKIQSTFYRERDCKVTNATEINALFGLLVLAGLFKSSHRKLSDLWNISCLGIDIFHKQ</sequence>
<dbReference type="Pfam" id="PF13843">
    <property type="entry name" value="DDE_Tnp_1_7"/>
    <property type="match status" value="1"/>
</dbReference>
<dbReference type="Proteomes" id="UP000499080">
    <property type="component" value="Unassembled WGS sequence"/>
</dbReference>
<dbReference type="OrthoDB" id="6779804at2759"/>
<protein>
    <recommendedName>
        <fullName evidence="2">PiggyBac transposable element-derived protein domain-containing protein</fullName>
    </recommendedName>
</protein>
<feature type="domain" description="PiggyBac transposable element-derived protein" evidence="2">
    <location>
        <begin position="110"/>
        <end position="183"/>
    </location>
</feature>
<evidence type="ECO:0000256" key="1">
    <source>
        <dbReference type="SAM" id="MobiDB-lite"/>
    </source>
</evidence>
<feature type="region of interest" description="Disordered" evidence="1">
    <location>
        <begin position="1"/>
        <end position="50"/>
    </location>
</feature>
<name>A0A4Y2F9W3_ARAVE</name>
<dbReference type="AlphaFoldDB" id="A0A4Y2F9W3"/>
<evidence type="ECO:0000313" key="3">
    <source>
        <dbReference type="EMBL" id="GBM36394.1"/>
    </source>
</evidence>
<evidence type="ECO:0000313" key="4">
    <source>
        <dbReference type="Proteomes" id="UP000499080"/>
    </source>
</evidence>
<feature type="compositionally biased region" description="Basic and acidic residues" evidence="1">
    <location>
        <begin position="36"/>
        <end position="45"/>
    </location>
</feature>
<evidence type="ECO:0000259" key="2">
    <source>
        <dbReference type="Pfam" id="PF13843"/>
    </source>
</evidence>
<dbReference type="EMBL" id="BGPR01000811">
    <property type="protein sequence ID" value="GBM36394.1"/>
    <property type="molecule type" value="Genomic_DNA"/>
</dbReference>
<reference evidence="3 4" key="1">
    <citation type="journal article" date="2019" name="Sci. Rep.">
        <title>Orb-weaving spider Araneus ventricosus genome elucidates the spidroin gene catalogue.</title>
        <authorList>
            <person name="Kono N."/>
            <person name="Nakamura H."/>
            <person name="Ohtoshi R."/>
            <person name="Moran D.A.P."/>
            <person name="Shinohara A."/>
            <person name="Yoshida Y."/>
            <person name="Fujiwara M."/>
            <person name="Mori M."/>
            <person name="Tomita M."/>
            <person name="Arakawa K."/>
        </authorList>
    </citation>
    <scope>NUCLEOTIDE SEQUENCE [LARGE SCALE GENOMIC DNA]</scope>
</reference>
<dbReference type="InterPro" id="IPR029526">
    <property type="entry name" value="PGBD"/>
</dbReference>
<comment type="caution">
    <text evidence="3">The sequence shown here is derived from an EMBL/GenBank/DDBJ whole genome shotgun (WGS) entry which is preliminary data.</text>
</comment>
<keyword evidence="4" id="KW-1185">Reference proteome</keyword>